<keyword evidence="1" id="KW-0472">Membrane</keyword>
<evidence type="ECO:0000256" key="1">
    <source>
        <dbReference type="SAM" id="Phobius"/>
    </source>
</evidence>
<feature type="transmembrane region" description="Helical" evidence="1">
    <location>
        <begin position="50"/>
        <end position="68"/>
    </location>
</feature>
<evidence type="ECO:0000313" key="2">
    <source>
        <dbReference type="EMBL" id="CEM15571.1"/>
    </source>
</evidence>
<dbReference type="AlphaFoldDB" id="A0A0G4FNG9"/>
<dbReference type="EMBL" id="CDMZ01000494">
    <property type="protein sequence ID" value="CEM15571.1"/>
    <property type="molecule type" value="Genomic_DNA"/>
</dbReference>
<sequence>MKKGDEFGLGKDRGGAEEESLSLRCFLAYLLHPLSSPSRFLPSQPTLKRLGAALLVTFVAWRLFVFIFGNAFKKEKLGVLCWYRERDDCWWGGVDTNMRFSDQMCMIGCIEHVGINATYFFKYHITEGKLLKYTAYSSNECREGTELSSLVIAWGVDQANCHPDLGTNWYFKYFEVAPDRFNY</sequence>
<reference evidence="2" key="1">
    <citation type="submission" date="2014-11" db="EMBL/GenBank/DDBJ databases">
        <authorList>
            <person name="Otto D Thomas"/>
            <person name="Naeem Raeece"/>
        </authorList>
    </citation>
    <scope>NUCLEOTIDE SEQUENCE</scope>
</reference>
<organism evidence="2">
    <name type="scientific">Chromera velia CCMP2878</name>
    <dbReference type="NCBI Taxonomy" id="1169474"/>
    <lineage>
        <taxon>Eukaryota</taxon>
        <taxon>Sar</taxon>
        <taxon>Alveolata</taxon>
        <taxon>Colpodellida</taxon>
        <taxon>Chromeraceae</taxon>
        <taxon>Chromera</taxon>
    </lineage>
</organism>
<dbReference type="VEuPathDB" id="CryptoDB:Cvel_17856"/>
<keyword evidence="1" id="KW-0812">Transmembrane</keyword>
<protein>
    <submittedName>
        <fullName evidence="2">Uncharacterized protein</fullName>
    </submittedName>
</protein>
<proteinExistence type="predicted"/>
<gene>
    <name evidence="2" type="ORF">Cvel_17856</name>
</gene>
<accession>A0A0G4FNG9</accession>
<name>A0A0G4FNG9_9ALVE</name>
<keyword evidence="1" id="KW-1133">Transmembrane helix</keyword>